<dbReference type="RefSeq" id="WP_345198307.1">
    <property type="nucleotide sequence ID" value="NZ_BAABFL010000464.1"/>
</dbReference>
<dbReference type="Pfam" id="PF03923">
    <property type="entry name" value="Lipoprotein_16"/>
    <property type="match status" value="1"/>
</dbReference>
<evidence type="ECO:0000313" key="1">
    <source>
        <dbReference type="EMBL" id="GAA4651851.1"/>
    </source>
</evidence>
<name>A0ABP8V7I2_9GAMM</name>
<protein>
    <submittedName>
        <fullName evidence="1">YajG family lipoprotein</fullName>
    </submittedName>
</protein>
<proteinExistence type="predicted"/>
<keyword evidence="2" id="KW-1185">Reference proteome</keyword>
<organism evidence="1 2">
    <name type="scientific">Kistimonas scapharcae</name>
    <dbReference type="NCBI Taxonomy" id="1036133"/>
    <lineage>
        <taxon>Bacteria</taxon>
        <taxon>Pseudomonadati</taxon>
        <taxon>Pseudomonadota</taxon>
        <taxon>Gammaproteobacteria</taxon>
        <taxon>Oceanospirillales</taxon>
        <taxon>Endozoicomonadaceae</taxon>
        <taxon>Kistimonas</taxon>
    </lineage>
</organism>
<comment type="caution">
    <text evidence="1">The sequence shown here is derived from an EMBL/GenBank/DDBJ whole genome shotgun (WGS) entry which is preliminary data.</text>
</comment>
<reference evidence="2" key="1">
    <citation type="journal article" date="2019" name="Int. J. Syst. Evol. Microbiol.">
        <title>The Global Catalogue of Microorganisms (GCM) 10K type strain sequencing project: providing services to taxonomists for standard genome sequencing and annotation.</title>
        <authorList>
            <consortium name="The Broad Institute Genomics Platform"/>
            <consortium name="The Broad Institute Genome Sequencing Center for Infectious Disease"/>
            <person name="Wu L."/>
            <person name="Ma J."/>
        </authorList>
    </citation>
    <scope>NUCLEOTIDE SEQUENCE [LARGE SCALE GENOMIC DNA]</scope>
    <source>
        <strain evidence="2">JCM 17805</strain>
    </source>
</reference>
<dbReference type="EMBL" id="BAABFL010000464">
    <property type="protein sequence ID" value="GAA4651851.1"/>
    <property type="molecule type" value="Genomic_DNA"/>
</dbReference>
<evidence type="ECO:0000313" key="2">
    <source>
        <dbReference type="Proteomes" id="UP001500604"/>
    </source>
</evidence>
<dbReference type="PROSITE" id="PS51257">
    <property type="entry name" value="PROKAR_LIPOPROTEIN"/>
    <property type="match status" value="1"/>
</dbReference>
<keyword evidence="1" id="KW-0449">Lipoprotein</keyword>
<accession>A0ABP8V7I2</accession>
<sequence length="192" mass="21148">MKKWLLPLSLTVLLGGCILGPQTVEVVPDIKVAERTAQLSGPVAVTVYDERTTPQLGTRGGIYKTTNFIYLDEHFAQSIKVAVDNALRSMGMEPVSSTEVPQVQVYMDELSYAVPYGDYISGVDLKAAIRVEILKDGRRYAGRYVSEDHYRTIKAPSDSQNEEMVNAIINKVLARAMDDQTLLNFLSGTTGS</sequence>
<dbReference type="InterPro" id="IPR005619">
    <property type="entry name" value="Uncharacterised_YajG"/>
</dbReference>
<dbReference type="Proteomes" id="UP001500604">
    <property type="component" value="Unassembled WGS sequence"/>
</dbReference>
<gene>
    <name evidence="1" type="ORF">GCM10023116_41350</name>
</gene>